<reference evidence="1 2" key="1">
    <citation type="journal article" date="2015" name="Genome Biol. Evol.">
        <title>Comparative Genomics of a Bacterivorous Green Alga Reveals Evolutionary Causalities and Consequences of Phago-Mixotrophic Mode of Nutrition.</title>
        <authorList>
            <person name="Burns J.A."/>
            <person name="Paasch A."/>
            <person name="Narechania A."/>
            <person name="Kim E."/>
        </authorList>
    </citation>
    <scope>NUCLEOTIDE SEQUENCE [LARGE SCALE GENOMIC DNA]</scope>
    <source>
        <strain evidence="1 2">PLY_AMNH</strain>
    </source>
</reference>
<gene>
    <name evidence="1" type="ORF">CYMTET_15103</name>
</gene>
<organism evidence="1 2">
    <name type="scientific">Cymbomonas tetramitiformis</name>
    <dbReference type="NCBI Taxonomy" id="36881"/>
    <lineage>
        <taxon>Eukaryota</taxon>
        <taxon>Viridiplantae</taxon>
        <taxon>Chlorophyta</taxon>
        <taxon>Pyramimonadophyceae</taxon>
        <taxon>Pyramimonadales</taxon>
        <taxon>Pyramimonadaceae</taxon>
        <taxon>Cymbomonas</taxon>
    </lineage>
</organism>
<evidence type="ECO:0000313" key="2">
    <source>
        <dbReference type="Proteomes" id="UP001190700"/>
    </source>
</evidence>
<name>A0AAE0L9N4_9CHLO</name>
<dbReference type="Proteomes" id="UP001190700">
    <property type="component" value="Unassembled WGS sequence"/>
</dbReference>
<dbReference type="AlphaFoldDB" id="A0AAE0L9N4"/>
<keyword evidence="2" id="KW-1185">Reference proteome</keyword>
<proteinExistence type="predicted"/>
<comment type="caution">
    <text evidence="1">The sequence shown here is derived from an EMBL/GenBank/DDBJ whole genome shotgun (WGS) entry which is preliminary data.</text>
</comment>
<dbReference type="EMBL" id="LGRX02006353">
    <property type="protein sequence ID" value="KAK3276859.1"/>
    <property type="molecule type" value="Genomic_DNA"/>
</dbReference>
<protein>
    <submittedName>
        <fullName evidence="1">Uncharacterized protein</fullName>
    </submittedName>
</protein>
<accession>A0AAE0L9N4</accession>
<evidence type="ECO:0000313" key="1">
    <source>
        <dbReference type="EMBL" id="KAK3276859.1"/>
    </source>
</evidence>
<sequence>MVTGSGSQVKSPLDGCRAMSAGCGSSAGAASSSGSAILEARAAANACGSGRLPAGRAESGARLVLKSLPAREWTNALSLGVGVGEAPETEAKDTGKVDTFPALHEGAGRLRPPFTDGLAGVSGGAVEGHGVDGGLLGPVANTTTTIERRSGVGVAYGGGECVLIPPHRAQMNARCGKGGRRTTTELTDNVDVQRGDERGMLGGVGEDVPKTTFEQKESSNDALFDVADATKEVNAIYNAIRFSTFTSLTRPNSAARRWVDASGRASPRDGKRALLGITKRLLPRVHRPLCNYEERCAIYFDSKLDPDPLIQDFDACLTAIRNGAFGPLDDMVAKKQLPASIGTVFYVRQDYHDYLAFADYALFWKGDGKFHDCNARGGRFGKLLSRFAAKPLNDRGNWGQQYYTKDNAHHVSFNVVSNAFIPECARYPPGHYHDTANCPTDDMTCEECDLTAADENDMIVSAFQTAFDNEDDADFARRCAQHEQPVVRHDEEPFTRRGILSGSSIKLPVVLVKLNTS</sequence>